<evidence type="ECO:0000256" key="1">
    <source>
        <dbReference type="ARBA" id="ARBA00022741"/>
    </source>
</evidence>
<feature type="compositionally biased region" description="Basic and acidic residues" evidence="3">
    <location>
        <begin position="141"/>
        <end position="150"/>
    </location>
</feature>
<dbReference type="GO" id="GO:0005524">
    <property type="term" value="F:ATP binding"/>
    <property type="evidence" value="ECO:0007669"/>
    <property type="project" value="UniProtKB-KW"/>
</dbReference>
<dbReference type="Gramene" id="KMT10854">
    <property type="protein sequence ID" value="KMT10854"/>
    <property type="gene ID" value="BVRB_5g113540"/>
</dbReference>
<evidence type="ECO:0000313" key="8">
    <source>
        <dbReference type="Proteomes" id="UP000035740"/>
    </source>
</evidence>
<name>A0A0J8CFE5_BETVV</name>
<protein>
    <submittedName>
        <fullName evidence="7">Uncharacterized protein</fullName>
    </submittedName>
</protein>
<dbReference type="EMBL" id="KQ090104">
    <property type="protein sequence ID" value="KMT10854.1"/>
    <property type="molecule type" value="Genomic_DNA"/>
</dbReference>
<feature type="domain" description="Ubiquitin-like" evidence="4">
    <location>
        <begin position="5"/>
        <end position="76"/>
    </location>
</feature>
<keyword evidence="2" id="KW-0067">ATP-binding</keyword>
<dbReference type="GO" id="GO:0005634">
    <property type="term" value="C:nucleus"/>
    <property type="evidence" value="ECO:0007669"/>
    <property type="project" value="TreeGrafter"/>
</dbReference>
<dbReference type="Pfam" id="PF00271">
    <property type="entry name" value="Helicase_C"/>
    <property type="match status" value="1"/>
</dbReference>
<dbReference type="PROSITE" id="PS50053">
    <property type="entry name" value="UBIQUITIN_2"/>
    <property type="match status" value="1"/>
</dbReference>
<evidence type="ECO:0000259" key="6">
    <source>
        <dbReference type="PROSITE" id="PS51194"/>
    </source>
</evidence>
<dbReference type="GO" id="GO:0006289">
    <property type="term" value="P:nucleotide-excision repair"/>
    <property type="evidence" value="ECO:0007669"/>
    <property type="project" value="TreeGrafter"/>
</dbReference>
<dbReference type="OMA" id="GAVHLHQ"/>
<dbReference type="PROSITE" id="PS51194">
    <property type="entry name" value="HELICASE_CTER"/>
    <property type="match status" value="1"/>
</dbReference>
<dbReference type="Pfam" id="PF22982">
    <property type="entry name" value="WHD_HRQ1"/>
    <property type="match status" value="1"/>
</dbReference>
<dbReference type="AlphaFoldDB" id="A0A0J8CFE5"/>
<dbReference type="ExpressionAtlas" id="A0A0J8CFE5">
    <property type="expression patterns" value="baseline"/>
</dbReference>
<proteinExistence type="predicted"/>
<keyword evidence="1" id="KW-0547">Nucleotide-binding</keyword>
<feature type="domain" description="Helicase ATP-binding" evidence="5">
    <location>
        <begin position="477"/>
        <end position="657"/>
    </location>
</feature>
<dbReference type="Pfam" id="PF00270">
    <property type="entry name" value="DEAD"/>
    <property type="match status" value="1"/>
</dbReference>
<dbReference type="FunFam" id="3.40.50.300:FF:001137">
    <property type="entry name" value="DEAD/DEAH box helicase"/>
    <property type="match status" value="1"/>
</dbReference>
<accession>A0A0J8CFE5</accession>
<keyword evidence="8" id="KW-1185">Reference proteome</keyword>
<dbReference type="CDD" id="cd17039">
    <property type="entry name" value="Ubl_ubiquitin_like"/>
    <property type="match status" value="1"/>
</dbReference>
<dbReference type="InterPro" id="IPR011545">
    <property type="entry name" value="DEAD/DEAH_box_helicase_dom"/>
</dbReference>
<feature type="compositionally biased region" description="Basic residues" evidence="3">
    <location>
        <begin position="151"/>
        <end position="164"/>
    </location>
</feature>
<reference evidence="7 8" key="1">
    <citation type="journal article" date="2014" name="Nature">
        <title>The genome of the recently domesticated crop plant sugar beet (Beta vulgaris).</title>
        <authorList>
            <person name="Dohm J.C."/>
            <person name="Minoche A.E."/>
            <person name="Holtgrawe D."/>
            <person name="Capella-Gutierrez S."/>
            <person name="Zakrzewski F."/>
            <person name="Tafer H."/>
            <person name="Rupp O."/>
            <person name="Sorensen T.R."/>
            <person name="Stracke R."/>
            <person name="Reinhardt R."/>
            <person name="Goesmann A."/>
            <person name="Kraft T."/>
            <person name="Schulz B."/>
            <person name="Stadler P.F."/>
            <person name="Schmidt T."/>
            <person name="Gabaldon T."/>
            <person name="Lehrach H."/>
            <person name="Weisshaar B."/>
            <person name="Himmelbauer H."/>
        </authorList>
    </citation>
    <scope>NUCLEOTIDE SEQUENCE [LARGE SCALE GENOMIC DNA]</scope>
    <source>
        <tissue evidence="7">Taproot</tissue>
    </source>
</reference>
<evidence type="ECO:0000256" key="2">
    <source>
        <dbReference type="ARBA" id="ARBA00022840"/>
    </source>
</evidence>
<dbReference type="InterPro" id="IPR000626">
    <property type="entry name" value="Ubiquitin-like_dom"/>
</dbReference>
<evidence type="ECO:0000256" key="3">
    <source>
        <dbReference type="SAM" id="MobiDB-lite"/>
    </source>
</evidence>
<feature type="region of interest" description="Disordered" evidence="3">
    <location>
        <begin position="126"/>
        <end position="164"/>
    </location>
</feature>
<evidence type="ECO:0000259" key="5">
    <source>
        <dbReference type="PROSITE" id="PS51192"/>
    </source>
</evidence>
<dbReference type="eggNOG" id="KOG4150">
    <property type="taxonomic scope" value="Eukaryota"/>
</dbReference>
<dbReference type="Proteomes" id="UP000035740">
    <property type="component" value="Chromosome 5"/>
</dbReference>
<gene>
    <name evidence="7" type="ORF">BVRB_5g113540</name>
</gene>
<dbReference type="InterPro" id="IPR027417">
    <property type="entry name" value="P-loop_NTPase"/>
</dbReference>
<sequence>MEEEQELEVRSLSGESITISVSTTETIAALKLVLKHRFSPASSSSDFHLFLRGMKLGVQSQIGSHSINPGEFIALMPFTKKEKSRNVQCEGSGVALQTTQQGAPSSLAESAWRDMMEDLSYLSNTVSSEEQSGCLPNSSSDKSKDEASDKKHTKNYSRKRRRKVESKAGLAEDLISSLLLSSKNSVLDEDVCGKFLQVLESVHCLSDAETGNCMLLSKVDMQENGQPYQPSCSCLCPPWLTIMMKTFTFLNIFAGFLQVHHESVMMTFDLVNDSLDKLRELGFCASVEDLKRLPDLCPKVVYFIDQEAESKLSLDAIVINFSREKTDQVKSNVKAQKRAPASKIISSIKRRQILFQTTLEGGLRLLLCDKIDKKVVSLAELITSIKKTDLSSHGVAQGKYGSTTEAQCCENHPLSPTSMLEHLRKGIGSKGQIVHVEEINARVADFTEIPDELSENAKSSLKAMGITKLYSHQAESIRASLCGRNVVVATMTSSGKSLCYNLPVLEALSQNDLACALYLFPTKALAQDQLRALLSMTENFEHFDIGVYDGDTSQEERIWLRDNARLLITNPDMLHLSILPFHGQFQRILSNLKFVVFDEAHAYKGAFGCHTSLILRRLRRLCSHVYGSDPSFVFSTATSANPRQHAMELANLPTMELIDKDGSPAAPKLFALWNPPLCTKTVIQAGRKNNTIVTKRSSPILEVSRLLAEMVQHGLRSIAFCKTRKLCELVLSYTHEVLQDTAPHLVNSICAYRAGYIAEDRRRIESEFFSGKLRGIAATSALELGIDVGHVDVTLHLGFPGSIASLWQQAGRSGRRGKPSLAVYVAFEGPLDQYFMKFPLKLFRSRMECCHVDAQNPKILEQHLICAATEHPLSLVYDGKYFGSGLSAAVTALKNRGYLSTDPSRESAARIWSYIGQEKSPSRSISIRAMESEKYKVADGKTNEVLEEIEESRAFFQVYEGAIYMNQGKTYIVKELNLSSKIAVCQRADVKYYTQTRDYTDIDVIGGDLAYPPRVLKMQFRGTTALTNSCRVTTTWFGFRRICKRTNRVLDTVDLVLPRYSYESQAVWIRVPTSVKSAVENKGFSFRAGLHAASHAVLNVVPLYIICDSSDLAPECANPHETRYAPERILLYDQRPGGTGISMRIQPVFDDMLTSALDMLTSCYCSADAGCPNCVQTLACQEYNELLHKDAAIMIIKGVLEAEDLYSQQHPGRSGTA</sequence>
<dbReference type="InterPro" id="IPR018973">
    <property type="entry name" value="MZB"/>
</dbReference>
<dbReference type="InterPro" id="IPR014001">
    <property type="entry name" value="Helicase_ATP-bd"/>
</dbReference>
<dbReference type="PANTHER" id="PTHR47957:SF3">
    <property type="entry name" value="ATP-DEPENDENT HELICASE HRQ1"/>
    <property type="match status" value="1"/>
</dbReference>
<evidence type="ECO:0000259" key="4">
    <source>
        <dbReference type="PROSITE" id="PS50053"/>
    </source>
</evidence>
<dbReference type="InterPro" id="IPR055227">
    <property type="entry name" value="HRQ1_WHD"/>
</dbReference>
<feature type="domain" description="Helicase C-terminal" evidence="6">
    <location>
        <begin position="702"/>
        <end position="858"/>
    </location>
</feature>
<dbReference type="SMART" id="SM00490">
    <property type="entry name" value="HELICc"/>
    <property type="match status" value="1"/>
</dbReference>
<evidence type="ECO:0000313" key="7">
    <source>
        <dbReference type="EMBL" id="KMT10854.1"/>
    </source>
</evidence>
<dbReference type="OrthoDB" id="18781at2759"/>
<dbReference type="PANTHER" id="PTHR47957">
    <property type="entry name" value="ATP-DEPENDENT HELICASE HRQ1"/>
    <property type="match status" value="1"/>
</dbReference>
<dbReference type="CDD" id="cd18797">
    <property type="entry name" value="SF2_C_Hrq"/>
    <property type="match status" value="1"/>
</dbReference>
<dbReference type="KEGG" id="bvg:104893932"/>
<dbReference type="SUPFAM" id="SSF54236">
    <property type="entry name" value="Ubiquitin-like"/>
    <property type="match status" value="1"/>
</dbReference>
<dbReference type="CDD" id="cd17923">
    <property type="entry name" value="DEXHc_Hrq1-like"/>
    <property type="match status" value="1"/>
</dbReference>
<dbReference type="GO" id="GO:0003676">
    <property type="term" value="F:nucleic acid binding"/>
    <property type="evidence" value="ECO:0007669"/>
    <property type="project" value="InterPro"/>
</dbReference>
<dbReference type="PROSITE" id="PS51192">
    <property type="entry name" value="HELICASE_ATP_BIND_1"/>
    <property type="match status" value="1"/>
</dbReference>
<dbReference type="GO" id="GO:0043138">
    <property type="term" value="F:3'-5' DNA helicase activity"/>
    <property type="evidence" value="ECO:0007669"/>
    <property type="project" value="TreeGrafter"/>
</dbReference>
<dbReference type="SUPFAM" id="SSF52540">
    <property type="entry name" value="P-loop containing nucleoside triphosphate hydrolases"/>
    <property type="match status" value="1"/>
</dbReference>
<dbReference type="InterPro" id="IPR029071">
    <property type="entry name" value="Ubiquitin-like_domsf"/>
</dbReference>
<dbReference type="GO" id="GO:0036297">
    <property type="term" value="P:interstrand cross-link repair"/>
    <property type="evidence" value="ECO:0007669"/>
    <property type="project" value="EnsemblPlants"/>
</dbReference>
<dbReference type="Gene3D" id="3.40.50.300">
    <property type="entry name" value="P-loop containing nucleotide triphosphate hydrolases"/>
    <property type="match status" value="2"/>
</dbReference>
<organism evidence="7 8">
    <name type="scientific">Beta vulgaris subsp. vulgaris</name>
    <name type="common">Beet</name>
    <dbReference type="NCBI Taxonomy" id="3555"/>
    <lineage>
        <taxon>Eukaryota</taxon>
        <taxon>Viridiplantae</taxon>
        <taxon>Streptophyta</taxon>
        <taxon>Embryophyta</taxon>
        <taxon>Tracheophyta</taxon>
        <taxon>Spermatophyta</taxon>
        <taxon>Magnoliopsida</taxon>
        <taxon>eudicotyledons</taxon>
        <taxon>Gunneridae</taxon>
        <taxon>Pentapetalae</taxon>
        <taxon>Caryophyllales</taxon>
        <taxon>Chenopodiaceae</taxon>
        <taxon>Betoideae</taxon>
        <taxon>Beta</taxon>
    </lineage>
</organism>
<feature type="compositionally biased region" description="Polar residues" evidence="3">
    <location>
        <begin position="126"/>
        <end position="137"/>
    </location>
</feature>
<dbReference type="SMART" id="SM00487">
    <property type="entry name" value="DEXDc"/>
    <property type="match status" value="1"/>
</dbReference>
<dbReference type="Pfam" id="PF09369">
    <property type="entry name" value="MZB"/>
    <property type="match status" value="1"/>
</dbReference>
<dbReference type="InterPro" id="IPR001650">
    <property type="entry name" value="Helicase_C-like"/>
</dbReference>